<dbReference type="InterPro" id="IPR009720">
    <property type="entry name" value="IMP_biosynth_PurP_C"/>
</dbReference>
<organism evidence="12 13">
    <name type="scientific">Pyrodictium delaneyi</name>
    <dbReference type="NCBI Taxonomy" id="1273541"/>
    <lineage>
        <taxon>Archaea</taxon>
        <taxon>Thermoproteota</taxon>
        <taxon>Thermoprotei</taxon>
        <taxon>Desulfurococcales</taxon>
        <taxon>Pyrodictiaceae</taxon>
        <taxon>Pyrodictium</taxon>
    </lineage>
</organism>
<evidence type="ECO:0000313" key="12">
    <source>
        <dbReference type="EMBL" id="ALL00799.1"/>
    </source>
</evidence>
<evidence type="ECO:0000256" key="1">
    <source>
        <dbReference type="ARBA" id="ARBA00001936"/>
    </source>
</evidence>
<comment type="cofactor">
    <cofactor evidence="2">
        <name>Mg(2+)</name>
        <dbReference type="ChEBI" id="CHEBI:18420"/>
    </cofactor>
</comment>
<reference evidence="12 13" key="1">
    <citation type="submission" date="2015-10" db="EMBL/GenBank/DDBJ databases">
        <title>Complete genome sequence of hyperthermophilic archaeon Pyrodictium delaneyi Su06.</title>
        <authorList>
            <person name="Jung J.-H."/>
            <person name="Lin J."/>
            <person name="Holden J.F."/>
            <person name="Park C.-S."/>
        </authorList>
    </citation>
    <scope>NUCLEOTIDE SEQUENCE [LARGE SCALE GENOMIC DNA]</scope>
    <source>
        <strain evidence="12 13">Su06</strain>
    </source>
</reference>
<keyword evidence="7" id="KW-0067">ATP-binding</keyword>
<protein>
    <submittedName>
        <fullName evidence="12">IMP biosynthesis protein PurP domain containing protein</fullName>
    </submittedName>
</protein>
<dbReference type="KEGG" id="pdl:Pyrde_0749"/>
<dbReference type="InterPro" id="IPR023656">
    <property type="entry name" value="IMP_biosynth_PurP"/>
</dbReference>
<dbReference type="GO" id="GO:0000287">
    <property type="term" value="F:magnesium ion binding"/>
    <property type="evidence" value="ECO:0007669"/>
    <property type="project" value="InterPro"/>
</dbReference>
<dbReference type="PATRIC" id="fig|1273541.4.peg.810"/>
<evidence type="ECO:0000256" key="7">
    <source>
        <dbReference type="ARBA" id="ARBA00022840"/>
    </source>
</evidence>
<keyword evidence="3" id="KW-0436">Ligase</keyword>
<evidence type="ECO:0000259" key="10">
    <source>
        <dbReference type="Pfam" id="PF06849"/>
    </source>
</evidence>
<proteinExistence type="predicted"/>
<feature type="domain" description="IMP biosynthesis enzyme PurP C-terminal" evidence="11">
    <location>
        <begin position="185"/>
        <end position="369"/>
    </location>
</feature>
<evidence type="ECO:0000259" key="11">
    <source>
        <dbReference type="Pfam" id="PF06973"/>
    </source>
</evidence>
<dbReference type="InterPro" id="IPR016185">
    <property type="entry name" value="PreATP-grasp_dom_sf"/>
</dbReference>
<evidence type="ECO:0000256" key="2">
    <source>
        <dbReference type="ARBA" id="ARBA00001946"/>
    </source>
</evidence>
<dbReference type="PIRSF" id="PIRSF004602">
    <property type="entry name" value="ATPgrasp_PurP"/>
    <property type="match status" value="1"/>
</dbReference>
<accession>A0A0P0N3S0</accession>
<dbReference type="PANTHER" id="PTHR38147">
    <property type="entry name" value="5-FORMAMINOIMIDAZOLE-4-CARBOXAMIDE-1-(BETA)-D-RIBOFURANOSYL 5'-MONOPHOSPHATE SYNTHETASE-RELATED"/>
    <property type="match status" value="1"/>
</dbReference>
<evidence type="ECO:0000256" key="3">
    <source>
        <dbReference type="ARBA" id="ARBA00022598"/>
    </source>
</evidence>
<dbReference type="Gene3D" id="3.40.50.20">
    <property type="match status" value="1"/>
</dbReference>
<comment type="cofactor">
    <cofactor evidence="1">
        <name>Mn(2+)</name>
        <dbReference type="ChEBI" id="CHEBI:29035"/>
    </cofactor>
</comment>
<sequence length="376" mass="42688">MGAPLPISRSEVHEVLRRYDPSRVTIGVLASHSALDVLRGAKKLGFRTLAVARRGRDLAYRMFPVVDELMVLDDYRDLLREDVQEELRRRNVVFVPNRSFAVYVGYDGIENEFLVPMFGNRFLLRWEERVGEENYYRLLDEAGIPRPKVYERLEDAEGPVIVKLPEARRRVERAFFIARSGRDAIKKIKELMEKGIVDEESLKAMSIEEYVDGAHFNLNFFQSPVYGRLELHSIDRRLQTNIDDLNRLPAWVQAELEGAVEPRMIEIGHIPVTIRESMLHKVFELGLRFVEAAARLEPPGVIGPFTLQAIATPGLGLVVYDIAPRIGGGTNAVMAWGGQYSSLYFPEPLSLGERIAHEIHEALKRDGLEGLAELVT</sequence>
<dbReference type="Gene3D" id="3.30.1490.20">
    <property type="entry name" value="ATP-grasp fold, A domain"/>
    <property type="match status" value="1"/>
</dbReference>
<dbReference type="SUPFAM" id="SSF56059">
    <property type="entry name" value="Glutathione synthetase ATP-binding domain-like"/>
    <property type="match status" value="1"/>
</dbReference>
<dbReference type="Pfam" id="PF06973">
    <property type="entry name" value="DUF1297"/>
    <property type="match status" value="1"/>
</dbReference>
<evidence type="ECO:0000256" key="6">
    <source>
        <dbReference type="ARBA" id="ARBA00022755"/>
    </source>
</evidence>
<dbReference type="Proteomes" id="UP000058613">
    <property type="component" value="Chromosome"/>
</dbReference>
<keyword evidence="5" id="KW-0547">Nucleotide-binding</keyword>
<dbReference type="AlphaFoldDB" id="A0A0P0N3S0"/>
<dbReference type="InterPro" id="IPR013815">
    <property type="entry name" value="ATP_grasp_subdomain_1"/>
</dbReference>
<dbReference type="InterPro" id="IPR010672">
    <property type="entry name" value="IMP_biosynth_PurP_N"/>
</dbReference>
<dbReference type="PANTHER" id="PTHR38147:SF1">
    <property type="entry name" value="5-FORMAMINOIMIDAZOLE-4-CARBOXAMIDE-1-(BETA)-D-RIBOFURANOSYL 5'-MONOPHOSPHATE SYNTHETASE"/>
    <property type="match status" value="1"/>
</dbReference>
<dbReference type="Gene3D" id="3.30.470.20">
    <property type="entry name" value="ATP-grasp fold, B domain"/>
    <property type="match status" value="1"/>
</dbReference>
<dbReference type="SUPFAM" id="SSF52440">
    <property type="entry name" value="PreATP-grasp domain"/>
    <property type="match status" value="1"/>
</dbReference>
<keyword evidence="4" id="KW-0479">Metal-binding</keyword>
<keyword evidence="9" id="KW-0464">Manganese</keyword>
<dbReference type="Pfam" id="PF06849">
    <property type="entry name" value="DUF1246"/>
    <property type="match status" value="1"/>
</dbReference>
<dbReference type="STRING" id="1273541.Pyrde_0749"/>
<name>A0A0P0N3S0_9CREN</name>
<keyword evidence="6" id="KW-0658">Purine biosynthesis</keyword>
<dbReference type="EMBL" id="CP013011">
    <property type="protein sequence ID" value="ALL00799.1"/>
    <property type="molecule type" value="Genomic_DNA"/>
</dbReference>
<dbReference type="GO" id="GO:0016879">
    <property type="term" value="F:ligase activity, forming carbon-nitrogen bonds"/>
    <property type="evidence" value="ECO:0007669"/>
    <property type="project" value="InterPro"/>
</dbReference>
<keyword evidence="8" id="KW-0460">Magnesium</keyword>
<evidence type="ECO:0000256" key="5">
    <source>
        <dbReference type="ARBA" id="ARBA00022741"/>
    </source>
</evidence>
<dbReference type="GO" id="GO:0005524">
    <property type="term" value="F:ATP binding"/>
    <property type="evidence" value="ECO:0007669"/>
    <property type="project" value="UniProtKB-KW"/>
</dbReference>
<evidence type="ECO:0000313" key="13">
    <source>
        <dbReference type="Proteomes" id="UP000058613"/>
    </source>
</evidence>
<dbReference type="GO" id="GO:0006188">
    <property type="term" value="P:IMP biosynthetic process"/>
    <property type="evidence" value="ECO:0007669"/>
    <property type="project" value="InterPro"/>
</dbReference>
<evidence type="ECO:0000256" key="4">
    <source>
        <dbReference type="ARBA" id="ARBA00022723"/>
    </source>
</evidence>
<feature type="domain" description="IMP biosynthesis enzyme PurP N-terminal" evidence="10">
    <location>
        <begin position="26"/>
        <end position="150"/>
    </location>
</feature>
<evidence type="ECO:0000256" key="8">
    <source>
        <dbReference type="ARBA" id="ARBA00022842"/>
    </source>
</evidence>
<evidence type="ECO:0000256" key="9">
    <source>
        <dbReference type="ARBA" id="ARBA00023211"/>
    </source>
</evidence>
<gene>
    <name evidence="12" type="ORF">Pyrde_0749</name>
</gene>